<proteinExistence type="predicted"/>
<evidence type="ECO:0000313" key="2">
    <source>
        <dbReference type="Proteomes" id="UP000582837"/>
    </source>
</evidence>
<accession>A0A841GQX0</accession>
<dbReference type="AlphaFoldDB" id="A0A841GQX0"/>
<evidence type="ECO:0000313" key="1">
    <source>
        <dbReference type="EMBL" id="MBB6068609.1"/>
    </source>
</evidence>
<dbReference type="InterPro" id="IPR023214">
    <property type="entry name" value="HAD_sf"/>
</dbReference>
<dbReference type="Proteomes" id="UP000582837">
    <property type="component" value="Unassembled WGS sequence"/>
</dbReference>
<gene>
    <name evidence="1" type="ORF">HNQ61_000220</name>
</gene>
<dbReference type="InterPro" id="IPR036412">
    <property type="entry name" value="HAD-like_sf"/>
</dbReference>
<dbReference type="RefSeq" id="WP_205761093.1">
    <property type="nucleotide sequence ID" value="NZ_JABDTL010000001.1"/>
</dbReference>
<name>A0A841GQX0_9BACT</name>
<reference evidence="1 2" key="1">
    <citation type="submission" date="2020-08" db="EMBL/GenBank/DDBJ databases">
        <title>Genomic Encyclopedia of Type Strains, Phase IV (KMG-IV): sequencing the most valuable type-strain genomes for metagenomic binning, comparative biology and taxonomic classification.</title>
        <authorList>
            <person name="Goeker M."/>
        </authorList>
    </citation>
    <scope>NUCLEOTIDE SEQUENCE [LARGE SCALE GENOMIC DNA]</scope>
    <source>
        <strain evidence="1 2">DSM 29007</strain>
    </source>
</reference>
<dbReference type="Gene3D" id="3.40.50.1000">
    <property type="entry name" value="HAD superfamily/HAD-like"/>
    <property type="match status" value="1"/>
</dbReference>
<dbReference type="SUPFAM" id="SSF56784">
    <property type="entry name" value="HAD-like"/>
    <property type="match status" value="1"/>
</dbReference>
<sequence length="129" mass="14253">MTNSAVTTQLRVAVDLDGTICELKGPGQTYADLAVLPGAAERLRELRAAGHYIIIITARNMKTCESNLGKVMKNVGKITLDWLDANGIEYDEIYFGKANAHIYIDDRAHRFEGWNAITPEMIAGEAKEQ</sequence>
<protein>
    <submittedName>
        <fullName evidence="1">Capsule biosynthesis phosphatase</fullName>
    </submittedName>
</protein>
<dbReference type="EMBL" id="JACHIA010000001">
    <property type="protein sequence ID" value="MBB6068609.1"/>
    <property type="molecule type" value="Genomic_DNA"/>
</dbReference>
<keyword evidence="2" id="KW-1185">Reference proteome</keyword>
<comment type="caution">
    <text evidence="1">The sequence shown here is derived from an EMBL/GenBank/DDBJ whole genome shotgun (WGS) entry which is preliminary data.</text>
</comment>
<organism evidence="1 2">
    <name type="scientific">Longimicrobium terrae</name>
    <dbReference type="NCBI Taxonomy" id="1639882"/>
    <lineage>
        <taxon>Bacteria</taxon>
        <taxon>Pseudomonadati</taxon>
        <taxon>Gemmatimonadota</taxon>
        <taxon>Longimicrobiia</taxon>
        <taxon>Longimicrobiales</taxon>
        <taxon>Longimicrobiaceae</taxon>
        <taxon>Longimicrobium</taxon>
    </lineage>
</organism>